<dbReference type="EMBL" id="JAPWDV010000001">
    <property type="protein sequence ID" value="KAJ6223097.1"/>
    <property type="molecule type" value="Genomic_DNA"/>
</dbReference>
<evidence type="ECO:0000313" key="11">
    <source>
        <dbReference type="Proteomes" id="UP001142055"/>
    </source>
</evidence>
<feature type="compositionally biased region" description="Low complexity" evidence="8">
    <location>
        <begin position="645"/>
        <end position="654"/>
    </location>
</feature>
<gene>
    <name evidence="10" type="ORF">RDWZM_001642</name>
</gene>
<evidence type="ECO:0000256" key="6">
    <source>
        <dbReference type="ARBA" id="ARBA00023054"/>
    </source>
</evidence>
<dbReference type="AlphaFoldDB" id="A0A9Q0MET3"/>
<keyword evidence="5 9" id="KW-1133">Transmembrane helix</keyword>
<dbReference type="GO" id="GO:0016020">
    <property type="term" value="C:membrane"/>
    <property type="evidence" value="ECO:0007669"/>
    <property type="project" value="UniProtKB-SubCell"/>
</dbReference>
<dbReference type="Pfam" id="PF05781">
    <property type="entry name" value="MRVI1"/>
    <property type="match status" value="1"/>
</dbReference>
<protein>
    <submittedName>
        <fullName evidence="10">Uncharacterized protein</fullName>
    </submittedName>
</protein>
<dbReference type="Proteomes" id="UP001142055">
    <property type="component" value="Chromosome 1"/>
</dbReference>
<feature type="region of interest" description="Disordered" evidence="8">
    <location>
        <begin position="641"/>
        <end position="687"/>
    </location>
</feature>
<keyword evidence="11" id="KW-1185">Reference proteome</keyword>
<evidence type="ECO:0000256" key="4">
    <source>
        <dbReference type="ARBA" id="ARBA00022692"/>
    </source>
</evidence>
<dbReference type="PANTHER" id="PTHR15352">
    <property type="entry name" value="LYMPHOID-RESTRICTED MEMBRANE PROTEIN, JAW1"/>
    <property type="match status" value="1"/>
</dbReference>
<keyword evidence="4 9" id="KW-0812">Transmembrane</keyword>
<evidence type="ECO:0000256" key="9">
    <source>
        <dbReference type="SAM" id="Phobius"/>
    </source>
</evidence>
<evidence type="ECO:0000313" key="10">
    <source>
        <dbReference type="EMBL" id="KAJ6223097.1"/>
    </source>
</evidence>
<organism evidence="10 11">
    <name type="scientific">Blomia tropicalis</name>
    <name type="common">Mite</name>
    <dbReference type="NCBI Taxonomy" id="40697"/>
    <lineage>
        <taxon>Eukaryota</taxon>
        <taxon>Metazoa</taxon>
        <taxon>Ecdysozoa</taxon>
        <taxon>Arthropoda</taxon>
        <taxon>Chelicerata</taxon>
        <taxon>Arachnida</taxon>
        <taxon>Acari</taxon>
        <taxon>Acariformes</taxon>
        <taxon>Sarcoptiformes</taxon>
        <taxon>Astigmata</taxon>
        <taxon>Glycyphagoidea</taxon>
        <taxon>Echimyopodidae</taxon>
        <taxon>Blomia</taxon>
    </lineage>
</organism>
<feature type="compositionally biased region" description="Low complexity" evidence="8">
    <location>
        <begin position="664"/>
        <end position="681"/>
    </location>
</feature>
<keyword evidence="6" id="KW-0175">Coiled coil</keyword>
<evidence type="ECO:0000256" key="1">
    <source>
        <dbReference type="ARBA" id="ARBA00004167"/>
    </source>
</evidence>
<evidence type="ECO:0000256" key="2">
    <source>
        <dbReference type="ARBA" id="ARBA00004496"/>
    </source>
</evidence>
<comment type="subcellular location">
    <subcellularLocation>
        <location evidence="2">Cytoplasm</location>
    </subcellularLocation>
    <subcellularLocation>
        <location evidence="1">Membrane</location>
        <topology evidence="1">Single-pass membrane protein</topology>
    </subcellularLocation>
</comment>
<keyword evidence="7 9" id="KW-0472">Membrane</keyword>
<evidence type="ECO:0000256" key="7">
    <source>
        <dbReference type="ARBA" id="ARBA00023136"/>
    </source>
</evidence>
<evidence type="ECO:0000256" key="3">
    <source>
        <dbReference type="ARBA" id="ARBA00022490"/>
    </source>
</evidence>
<evidence type="ECO:0000256" key="8">
    <source>
        <dbReference type="SAM" id="MobiDB-lite"/>
    </source>
</evidence>
<proteinExistence type="predicted"/>
<reference evidence="10" key="1">
    <citation type="submission" date="2022-12" db="EMBL/GenBank/DDBJ databases">
        <title>Genome assemblies of Blomia tropicalis.</title>
        <authorList>
            <person name="Cui Y."/>
        </authorList>
    </citation>
    <scope>NUCLEOTIDE SEQUENCE</scope>
    <source>
        <tissue evidence="10">Adult mites</tissue>
    </source>
</reference>
<name>A0A9Q0MET3_BLOTA</name>
<dbReference type="PANTHER" id="PTHR15352:SF1">
    <property type="entry name" value="KASH5-LIKE COILED-COIL DOMAIN-CONTAINING PROTEIN"/>
    <property type="match status" value="1"/>
</dbReference>
<dbReference type="GO" id="GO:0005737">
    <property type="term" value="C:cytoplasm"/>
    <property type="evidence" value="ECO:0007669"/>
    <property type="project" value="UniProtKB-SubCell"/>
</dbReference>
<comment type="caution">
    <text evidence="10">The sequence shown here is derived from an EMBL/GenBank/DDBJ whole genome shotgun (WGS) entry which is preliminary data.</text>
</comment>
<feature type="transmembrane region" description="Helical" evidence="9">
    <location>
        <begin position="834"/>
        <end position="857"/>
    </location>
</feature>
<evidence type="ECO:0000256" key="5">
    <source>
        <dbReference type="ARBA" id="ARBA00022989"/>
    </source>
</evidence>
<dbReference type="InterPro" id="IPR008677">
    <property type="entry name" value="MRVI1"/>
</dbReference>
<accession>A0A9Q0MET3</accession>
<keyword evidence="3" id="KW-0963">Cytoplasm</keyword>
<sequence length="858" mass="100023">MVVDENVYHIPIDNVDMENDKMIMYDNDDNQFNSIGEWGTAFSLKTNVWFGSLKKYYNLLRFNLITDLMPDGTQDILVSFTFSMSDSQEYEVIYDKYVQEVLWSSNPEESKQVKQTFEHWKTMQFGQHSPYTSVGDGRQMENEYMFFYDNNNIEHNKRRVMFTSTHNQDSIINFPMLNTNFRKGFYLTIQNETDRSIMKIKPNRNDKDIDFFATLPIGFIVKHRTYLFSIDTQMVYYFDKVNIPKDSSIFIPEIKVKSFECTLSAEKEPFCNEPTNENIAQFASSAQSTQPYFIATNCNNDLSMANESNCKNVDVLMYDDSCDAPNLDVMRVHSNSVGSSNLTEYARFKVKSVDDNNNPDFTQMKHIYSDEMVNLINTENVADCSTTIGELFPSLPDVVLRKLCLLRENTTSIEQLSEQEIDSRYQTLSLAFQTDKFTLEQRVRLFRHQREVIESDARNELDNLTDYVQELNRLLFSYDSKLFHQNNLLQLRQLKDMVDRIRWQCEVIRSAVMKISSKSELYGAVRQEEKLSMAFDIIRLHMDNLKRSKQRDEKEMEEMRRLLAQPNLNQDHQNPIELLRQTSCGDDDGSTCSLLNRTALKSISKTVGNPKINRIRVRRASVASVDLGSKVIKRRSFESDEPPITTTMTTTTTTFENWPNGPRTTTSTTSITSPIESDSTTNNEQQSTIRDQLLCRRRTVPTFEMKKSYRPNSLFQYLDRTTPQMDEEECEEDREDTENVDTDENCYEPDQISKLFSNESNDEKEHESDNSEIGACDNKEQLLETAEKQDWSIDIMKKNITGWTNRFIYFITKSKQIFKEAIQLKPDRYDQIRYFASALLILISIVIIFDSIVVPLLI</sequence>